<protein>
    <recommendedName>
        <fullName evidence="2">Zinc finger CGNR domain-containing protein</fullName>
    </recommendedName>
</protein>
<dbReference type="AlphaFoldDB" id="A0A4U0ST97"/>
<feature type="region of interest" description="Disordered" evidence="1">
    <location>
        <begin position="190"/>
        <end position="213"/>
    </location>
</feature>
<comment type="caution">
    <text evidence="3">The sequence shown here is derived from an EMBL/GenBank/DDBJ whole genome shotgun (WGS) entry which is preliminary data.</text>
</comment>
<feature type="compositionally biased region" description="Polar residues" evidence="1">
    <location>
        <begin position="204"/>
        <end position="213"/>
    </location>
</feature>
<dbReference type="Gene3D" id="1.10.3300.10">
    <property type="entry name" value="Jann2411-like domain"/>
    <property type="match status" value="1"/>
</dbReference>
<evidence type="ECO:0000256" key="1">
    <source>
        <dbReference type="SAM" id="MobiDB-lite"/>
    </source>
</evidence>
<dbReference type="RefSeq" id="WP_136721452.1">
    <property type="nucleotide sequence ID" value="NZ_SUMC01000001.1"/>
</dbReference>
<dbReference type="InterPro" id="IPR021005">
    <property type="entry name" value="Znf_CGNR"/>
</dbReference>
<dbReference type="OrthoDB" id="123307at2"/>
<organism evidence="3 4">
    <name type="scientific">Actinacidiphila oryziradicis</name>
    <dbReference type="NCBI Taxonomy" id="2571141"/>
    <lineage>
        <taxon>Bacteria</taxon>
        <taxon>Bacillati</taxon>
        <taxon>Actinomycetota</taxon>
        <taxon>Actinomycetes</taxon>
        <taxon>Kitasatosporales</taxon>
        <taxon>Streptomycetaceae</taxon>
        <taxon>Actinacidiphila</taxon>
    </lineage>
</organism>
<dbReference type="PANTHER" id="PTHR35525">
    <property type="entry name" value="BLL6575 PROTEIN"/>
    <property type="match status" value="1"/>
</dbReference>
<proteinExistence type="predicted"/>
<dbReference type="SUPFAM" id="SSF160904">
    <property type="entry name" value="Jann2411-like"/>
    <property type="match status" value="1"/>
</dbReference>
<name>A0A4U0ST97_9ACTN</name>
<feature type="domain" description="Zinc finger CGNR" evidence="2">
    <location>
        <begin position="149"/>
        <end position="191"/>
    </location>
</feature>
<reference evidence="3 4" key="1">
    <citation type="submission" date="2019-04" db="EMBL/GenBank/DDBJ databases">
        <title>Streptomyces oryziradicis sp. nov., a novel actinomycete isolated from rhizosphere soil of rice (Oryza sativa L.).</title>
        <authorList>
            <person name="Li C."/>
        </authorList>
    </citation>
    <scope>NUCLEOTIDE SEQUENCE [LARGE SCALE GENOMIC DNA]</scope>
    <source>
        <strain evidence="3 4">NEAU-C40</strain>
    </source>
</reference>
<dbReference type="Pfam" id="PF07336">
    <property type="entry name" value="ABATE"/>
    <property type="match status" value="1"/>
</dbReference>
<dbReference type="EMBL" id="SUMC01000001">
    <property type="protein sequence ID" value="TKA13292.1"/>
    <property type="molecule type" value="Genomic_DNA"/>
</dbReference>
<accession>A0A4U0ST97</accession>
<sequence>METLHFRQGAGRLCLDFIRTLRHRGTAEATEELPDAAALAAWVRQCGPGGLCETDLPKDPKVRKELPEDLPSEARRLREAVSELLRTGSGSCGAEVTERINRAAAHPVPAPSLDASGRLRWHAADPVSATLALVARDALDLATSPAITRVRECADPGCSALFLDSSRPGTRRWCSMDACGNRAKKSTLRKKASASAEVVGPGSSAGTSESMGV</sequence>
<gene>
    <name evidence="3" type="ORF">FCI23_00755</name>
</gene>
<dbReference type="InterPro" id="IPR023286">
    <property type="entry name" value="ABATE_dom_sf"/>
</dbReference>
<dbReference type="InterPro" id="IPR010852">
    <property type="entry name" value="ABATE"/>
</dbReference>
<evidence type="ECO:0000313" key="3">
    <source>
        <dbReference type="EMBL" id="TKA13292.1"/>
    </source>
</evidence>
<keyword evidence="4" id="KW-1185">Reference proteome</keyword>
<evidence type="ECO:0000313" key="4">
    <source>
        <dbReference type="Proteomes" id="UP000305778"/>
    </source>
</evidence>
<dbReference type="Pfam" id="PF11706">
    <property type="entry name" value="zf-CGNR"/>
    <property type="match status" value="1"/>
</dbReference>
<evidence type="ECO:0000259" key="2">
    <source>
        <dbReference type="Pfam" id="PF11706"/>
    </source>
</evidence>
<dbReference type="Proteomes" id="UP000305778">
    <property type="component" value="Unassembled WGS sequence"/>
</dbReference>
<dbReference type="PANTHER" id="PTHR35525:SF3">
    <property type="entry name" value="BLL6575 PROTEIN"/>
    <property type="match status" value="1"/>
</dbReference>